<comment type="subunit">
    <text evidence="15">Interacts with INCA1. Interacts with TMEM43, ENDOD1, TMEM33 and TMED1 to form a complex capable of modulating innate immune signaling through the cGAS-STING pathway. Interacts with UBE2J1; this interaction is important for SQSTM1 ubiquitination.</text>
</comment>
<dbReference type="EC" id="2.3.2.27" evidence="4"/>
<evidence type="ECO:0000256" key="12">
    <source>
        <dbReference type="ARBA" id="ARBA00022989"/>
    </source>
</evidence>
<dbReference type="GO" id="GO:0005789">
    <property type="term" value="C:endoplasmic reticulum membrane"/>
    <property type="evidence" value="ECO:0007669"/>
    <property type="project" value="UniProtKB-SubCell"/>
</dbReference>
<evidence type="ECO:0000313" key="22">
    <source>
        <dbReference type="Proteomes" id="UP001221898"/>
    </source>
</evidence>
<comment type="caution">
    <text evidence="21">The sequence shown here is derived from an EMBL/GenBank/DDBJ whole genome shotgun (WGS) entry which is preliminary data.</text>
</comment>
<dbReference type="Gene3D" id="3.30.40.10">
    <property type="entry name" value="Zinc/RING finger domain, C3HC4 (zinc finger)"/>
    <property type="match status" value="1"/>
</dbReference>
<evidence type="ECO:0000256" key="16">
    <source>
        <dbReference type="ARBA" id="ARBA00067352"/>
    </source>
</evidence>
<keyword evidence="13 19" id="KW-0472">Membrane</keyword>
<evidence type="ECO:0000256" key="15">
    <source>
        <dbReference type="ARBA" id="ARBA00063040"/>
    </source>
</evidence>
<evidence type="ECO:0000256" key="17">
    <source>
        <dbReference type="ARBA" id="ARBA00075536"/>
    </source>
</evidence>
<dbReference type="CDD" id="cd16788">
    <property type="entry name" value="mRING-HC-C3HC5_RNF26"/>
    <property type="match status" value="1"/>
</dbReference>
<keyword evidence="12 19" id="KW-1133">Transmembrane helix</keyword>
<evidence type="ECO:0000256" key="19">
    <source>
        <dbReference type="SAM" id="Phobius"/>
    </source>
</evidence>
<accession>A0AAD7WHH2</accession>
<gene>
    <name evidence="21" type="ORF">AAFF_G00440600</name>
</gene>
<name>A0AAD7WHH2_9TELE</name>
<keyword evidence="5" id="KW-0808">Transferase</keyword>
<evidence type="ECO:0000256" key="8">
    <source>
        <dbReference type="ARBA" id="ARBA00022771"/>
    </source>
</evidence>
<dbReference type="Pfam" id="PF13920">
    <property type="entry name" value="zf-C3HC4_3"/>
    <property type="match status" value="1"/>
</dbReference>
<comment type="catalytic activity">
    <reaction evidence="1">
        <text>S-ubiquitinyl-[E2 ubiquitin-conjugating enzyme]-L-cysteine + [acceptor protein]-L-lysine = [E2 ubiquitin-conjugating enzyme]-L-cysteine + N(6)-ubiquitinyl-[acceptor protein]-L-lysine.</text>
        <dbReference type="EC" id="2.3.2.27"/>
    </reaction>
</comment>
<feature type="domain" description="RING-type" evidence="20">
    <location>
        <begin position="306"/>
        <end position="348"/>
    </location>
</feature>
<dbReference type="EMBL" id="JAINUG010000099">
    <property type="protein sequence ID" value="KAJ8397226.1"/>
    <property type="molecule type" value="Genomic_DNA"/>
</dbReference>
<keyword evidence="11" id="KW-0862">Zinc</keyword>
<dbReference type="PROSITE" id="PS50089">
    <property type="entry name" value="ZF_RING_2"/>
    <property type="match status" value="1"/>
</dbReference>
<comment type="function">
    <text evidence="14">E3 ubiquitin-protein ligase that plays a key role in endosome organization by retaining vesicles in the perinuclear cloud. Acts as a platform for perinuclear positioning of the endosomal system by mediating ubiquitination of SQSTM1 through interaction with the ubiquitin conjugating enzyme UBE2J1. Ubiquitinated SQSTM1 attracts specific vesicle-associated adapters, forming a molecular bridge that restrains cognate vesicles in the perinuclear region and organizes the endosomal pathway for efficient cargo transport. Also acts as a regulator of type I interferon production in response to viral infection by mediating the formation of 'Lys-11'-linked polyubiquitin chains on TMEM173/STING, leading to stabilize TMEM173/STING. Also required to limit type I interferon response by promoting autophagic degradation of IRF3.</text>
</comment>
<feature type="transmembrane region" description="Helical" evidence="19">
    <location>
        <begin position="105"/>
        <end position="122"/>
    </location>
</feature>
<sequence length="359" mass="39633">MLDLNFWIVNSLIWLAVSLISFVNNLPTLMLQSLQDCWSVMLFWMLTASEGVVTAAQTAAGSCLQLLGGVSESFKMAGHLSSYVLARVKELLQRGVLSGHCLLRQFWEGCGIALSLILYLVNTVKTAELAVALLTFVHSSLLGTTVLLWTPCQLALEFLCSLSHVFVSVFLLNAYGVVVTMTIVAAATLYLNADLTLQGVHRARGYVSHAPVLCRLRRALCRLSPLALERARTARVEMGVWLRRRGGGGLLRRGTLQGAAAAAMTSGRRRRARSEDLPQAGALLQGAAGRRTLLSLLKEQEERKKCVICQDKSKTVLLLPCRHLCLCRDCASLLLRQPIYRHNCPLCRRIIIQTMDVYL</sequence>
<keyword evidence="7" id="KW-0479">Metal-binding</keyword>
<evidence type="ECO:0000256" key="5">
    <source>
        <dbReference type="ARBA" id="ARBA00022679"/>
    </source>
</evidence>
<keyword evidence="9" id="KW-0833">Ubl conjugation pathway</keyword>
<dbReference type="Proteomes" id="UP001221898">
    <property type="component" value="Unassembled WGS sequence"/>
</dbReference>
<keyword evidence="8 18" id="KW-0863">Zinc-finger</keyword>
<dbReference type="GO" id="GO:0008270">
    <property type="term" value="F:zinc ion binding"/>
    <property type="evidence" value="ECO:0007669"/>
    <property type="project" value="UniProtKB-KW"/>
</dbReference>
<evidence type="ECO:0000256" key="4">
    <source>
        <dbReference type="ARBA" id="ARBA00012483"/>
    </source>
</evidence>
<keyword evidence="6 19" id="KW-0812">Transmembrane</keyword>
<keyword evidence="10" id="KW-0256">Endoplasmic reticulum</keyword>
<dbReference type="GO" id="GO:0061630">
    <property type="term" value="F:ubiquitin protein ligase activity"/>
    <property type="evidence" value="ECO:0007669"/>
    <property type="project" value="UniProtKB-EC"/>
</dbReference>
<comment type="pathway">
    <text evidence="3">Protein modification; protein ubiquitination.</text>
</comment>
<dbReference type="PANTHER" id="PTHR22696:SF1">
    <property type="entry name" value="E3 UBIQUITIN-PROTEIN LIGASE RNF26"/>
    <property type="match status" value="1"/>
</dbReference>
<evidence type="ECO:0000259" key="20">
    <source>
        <dbReference type="PROSITE" id="PS50089"/>
    </source>
</evidence>
<comment type="subcellular location">
    <subcellularLocation>
        <location evidence="2">Endoplasmic reticulum membrane</location>
        <topology evidence="2">Multi-pass membrane protein</topology>
    </subcellularLocation>
</comment>
<dbReference type="InterPro" id="IPR001841">
    <property type="entry name" value="Znf_RING"/>
</dbReference>
<evidence type="ECO:0000256" key="3">
    <source>
        <dbReference type="ARBA" id="ARBA00004906"/>
    </source>
</evidence>
<evidence type="ECO:0000313" key="21">
    <source>
        <dbReference type="EMBL" id="KAJ8397226.1"/>
    </source>
</evidence>
<feature type="transmembrane region" description="Helical" evidence="19">
    <location>
        <begin position="38"/>
        <end position="60"/>
    </location>
</feature>
<feature type="transmembrane region" description="Helical" evidence="19">
    <location>
        <begin position="129"/>
        <end position="150"/>
    </location>
</feature>
<dbReference type="InterPro" id="IPR040089">
    <property type="entry name" value="RNF26_mRING-HC-C3HC5"/>
</dbReference>
<protein>
    <recommendedName>
        <fullName evidence="16">E3 ubiquitin-protein ligase RNF26</fullName>
        <ecNumber evidence="4">2.3.2.27</ecNumber>
    </recommendedName>
    <alternativeName>
        <fullName evidence="17">RING finger protein 26</fullName>
    </alternativeName>
</protein>
<feature type="transmembrane region" description="Helical" evidence="19">
    <location>
        <begin position="170"/>
        <end position="192"/>
    </location>
</feature>
<evidence type="ECO:0000256" key="10">
    <source>
        <dbReference type="ARBA" id="ARBA00022824"/>
    </source>
</evidence>
<dbReference type="AlphaFoldDB" id="A0AAD7WHH2"/>
<evidence type="ECO:0000256" key="6">
    <source>
        <dbReference type="ARBA" id="ARBA00022692"/>
    </source>
</evidence>
<evidence type="ECO:0000256" key="11">
    <source>
        <dbReference type="ARBA" id="ARBA00022833"/>
    </source>
</evidence>
<keyword evidence="22" id="KW-1185">Reference proteome</keyword>
<dbReference type="InterPro" id="IPR013083">
    <property type="entry name" value="Znf_RING/FYVE/PHD"/>
</dbReference>
<evidence type="ECO:0000256" key="13">
    <source>
        <dbReference type="ARBA" id="ARBA00023136"/>
    </source>
</evidence>
<evidence type="ECO:0000256" key="7">
    <source>
        <dbReference type="ARBA" id="ARBA00022723"/>
    </source>
</evidence>
<evidence type="ECO:0000256" key="1">
    <source>
        <dbReference type="ARBA" id="ARBA00000900"/>
    </source>
</evidence>
<evidence type="ECO:0000256" key="2">
    <source>
        <dbReference type="ARBA" id="ARBA00004477"/>
    </source>
</evidence>
<organism evidence="21 22">
    <name type="scientific">Aldrovandia affinis</name>
    <dbReference type="NCBI Taxonomy" id="143900"/>
    <lineage>
        <taxon>Eukaryota</taxon>
        <taxon>Metazoa</taxon>
        <taxon>Chordata</taxon>
        <taxon>Craniata</taxon>
        <taxon>Vertebrata</taxon>
        <taxon>Euteleostomi</taxon>
        <taxon>Actinopterygii</taxon>
        <taxon>Neopterygii</taxon>
        <taxon>Teleostei</taxon>
        <taxon>Notacanthiformes</taxon>
        <taxon>Halosauridae</taxon>
        <taxon>Aldrovandia</taxon>
    </lineage>
</organism>
<dbReference type="SMART" id="SM00184">
    <property type="entry name" value="RING"/>
    <property type="match status" value="1"/>
</dbReference>
<dbReference type="PANTHER" id="PTHR22696">
    <property type="entry name" value="E3 UBIQUITIN-PROTEIN LIGASE RNF26"/>
    <property type="match status" value="1"/>
</dbReference>
<feature type="transmembrane region" description="Helical" evidence="19">
    <location>
        <begin position="6"/>
        <end position="26"/>
    </location>
</feature>
<evidence type="ECO:0000256" key="14">
    <source>
        <dbReference type="ARBA" id="ARBA00057605"/>
    </source>
</evidence>
<dbReference type="SUPFAM" id="SSF57850">
    <property type="entry name" value="RING/U-box"/>
    <property type="match status" value="1"/>
</dbReference>
<dbReference type="FunFam" id="3.30.40.10:FF:000387">
    <property type="entry name" value="RING finger protein 26"/>
    <property type="match status" value="1"/>
</dbReference>
<evidence type="ECO:0000256" key="18">
    <source>
        <dbReference type="PROSITE-ProRule" id="PRU00175"/>
    </source>
</evidence>
<reference evidence="21" key="1">
    <citation type="journal article" date="2023" name="Science">
        <title>Genome structures resolve the early diversification of teleost fishes.</title>
        <authorList>
            <person name="Parey E."/>
            <person name="Louis A."/>
            <person name="Montfort J."/>
            <person name="Bouchez O."/>
            <person name="Roques C."/>
            <person name="Iampietro C."/>
            <person name="Lluch J."/>
            <person name="Castinel A."/>
            <person name="Donnadieu C."/>
            <person name="Desvignes T."/>
            <person name="Floi Bucao C."/>
            <person name="Jouanno E."/>
            <person name="Wen M."/>
            <person name="Mejri S."/>
            <person name="Dirks R."/>
            <person name="Jansen H."/>
            <person name="Henkel C."/>
            <person name="Chen W.J."/>
            <person name="Zahm M."/>
            <person name="Cabau C."/>
            <person name="Klopp C."/>
            <person name="Thompson A.W."/>
            <person name="Robinson-Rechavi M."/>
            <person name="Braasch I."/>
            <person name="Lecointre G."/>
            <person name="Bobe J."/>
            <person name="Postlethwait J.H."/>
            <person name="Berthelot C."/>
            <person name="Roest Crollius H."/>
            <person name="Guiguen Y."/>
        </authorList>
    </citation>
    <scope>NUCLEOTIDE SEQUENCE</scope>
    <source>
        <strain evidence="21">NC1722</strain>
    </source>
</reference>
<dbReference type="GO" id="GO:0006511">
    <property type="term" value="P:ubiquitin-dependent protein catabolic process"/>
    <property type="evidence" value="ECO:0007669"/>
    <property type="project" value="TreeGrafter"/>
</dbReference>
<evidence type="ECO:0000256" key="9">
    <source>
        <dbReference type="ARBA" id="ARBA00022786"/>
    </source>
</evidence>
<proteinExistence type="predicted"/>
<dbReference type="GO" id="GO:0016567">
    <property type="term" value="P:protein ubiquitination"/>
    <property type="evidence" value="ECO:0007669"/>
    <property type="project" value="TreeGrafter"/>
</dbReference>